<dbReference type="AlphaFoldDB" id="L5K3J1"/>
<evidence type="ECO:0000313" key="1">
    <source>
        <dbReference type="EMBL" id="ELK05048.1"/>
    </source>
</evidence>
<sequence>MVGTVNARQAEVKKSCVITDKVMHNLWPGCENKLDCQSSLFFSRHPNLDFGPGQSGLQSHATMAITQFIRPLATLGHQVLTPETCHETTPEAMETTNALRDICLGAPLRGDFHLLHRQQPC</sequence>
<proteinExistence type="predicted"/>
<name>L5K3J1_PTEAL</name>
<protein>
    <submittedName>
        <fullName evidence="1">Uncharacterized protein</fullName>
    </submittedName>
</protein>
<accession>L5K3J1</accession>
<evidence type="ECO:0000313" key="2">
    <source>
        <dbReference type="Proteomes" id="UP000010552"/>
    </source>
</evidence>
<dbReference type="EMBL" id="KB031050">
    <property type="protein sequence ID" value="ELK05048.1"/>
    <property type="molecule type" value="Genomic_DNA"/>
</dbReference>
<keyword evidence="2" id="KW-1185">Reference proteome</keyword>
<dbReference type="InParanoid" id="L5K3J1"/>
<gene>
    <name evidence="1" type="ORF">PAL_GLEAN10005861</name>
</gene>
<dbReference type="Proteomes" id="UP000010552">
    <property type="component" value="Unassembled WGS sequence"/>
</dbReference>
<organism evidence="1 2">
    <name type="scientific">Pteropus alecto</name>
    <name type="common">Black flying fox</name>
    <dbReference type="NCBI Taxonomy" id="9402"/>
    <lineage>
        <taxon>Eukaryota</taxon>
        <taxon>Metazoa</taxon>
        <taxon>Chordata</taxon>
        <taxon>Craniata</taxon>
        <taxon>Vertebrata</taxon>
        <taxon>Euteleostomi</taxon>
        <taxon>Mammalia</taxon>
        <taxon>Eutheria</taxon>
        <taxon>Laurasiatheria</taxon>
        <taxon>Chiroptera</taxon>
        <taxon>Yinpterochiroptera</taxon>
        <taxon>Pteropodoidea</taxon>
        <taxon>Pteropodidae</taxon>
        <taxon>Pteropodinae</taxon>
        <taxon>Pteropus</taxon>
    </lineage>
</organism>
<reference evidence="2" key="1">
    <citation type="journal article" date="2013" name="Science">
        <title>Comparative analysis of bat genomes provides insight into the evolution of flight and immunity.</title>
        <authorList>
            <person name="Zhang G."/>
            <person name="Cowled C."/>
            <person name="Shi Z."/>
            <person name="Huang Z."/>
            <person name="Bishop-Lilly K.A."/>
            <person name="Fang X."/>
            <person name="Wynne J.W."/>
            <person name="Xiong Z."/>
            <person name="Baker M.L."/>
            <person name="Zhao W."/>
            <person name="Tachedjian M."/>
            <person name="Zhu Y."/>
            <person name="Zhou P."/>
            <person name="Jiang X."/>
            <person name="Ng J."/>
            <person name="Yang L."/>
            <person name="Wu L."/>
            <person name="Xiao J."/>
            <person name="Feng Y."/>
            <person name="Chen Y."/>
            <person name="Sun X."/>
            <person name="Zhang Y."/>
            <person name="Marsh G.A."/>
            <person name="Crameri G."/>
            <person name="Broder C.C."/>
            <person name="Frey K.G."/>
            <person name="Wang L.F."/>
            <person name="Wang J."/>
        </authorList>
    </citation>
    <scope>NUCLEOTIDE SEQUENCE [LARGE SCALE GENOMIC DNA]</scope>
</reference>